<feature type="signal peptide" evidence="2">
    <location>
        <begin position="1"/>
        <end position="27"/>
    </location>
</feature>
<dbReference type="Proteomes" id="UP000781710">
    <property type="component" value="Unassembled WGS sequence"/>
</dbReference>
<evidence type="ECO:0000313" key="4">
    <source>
        <dbReference type="Proteomes" id="UP000781710"/>
    </source>
</evidence>
<reference evidence="3 4" key="1">
    <citation type="submission" date="2017-10" db="EMBL/GenBank/DDBJ databases">
        <title>Whole genome sequencing of members of genus Pseudoxanthomonas.</title>
        <authorList>
            <person name="Kumar S."/>
            <person name="Bansal K."/>
            <person name="Kaur A."/>
            <person name="Patil P."/>
            <person name="Sharma S."/>
            <person name="Patil P.B."/>
        </authorList>
    </citation>
    <scope>NUCLEOTIDE SEQUENCE [LARGE SCALE GENOMIC DNA]</scope>
    <source>
        <strain evidence="3 4">DSM 17109</strain>
    </source>
</reference>
<dbReference type="RefSeq" id="WP_162337678.1">
    <property type="nucleotide sequence ID" value="NZ_JBHSRQ010000007.1"/>
</dbReference>
<feature type="chain" id="PRO_5046614620" description="DUF4124 domain-containing protein" evidence="2">
    <location>
        <begin position="28"/>
        <end position="216"/>
    </location>
</feature>
<feature type="compositionally biased region" description="Low complexity" evidence="1">
    <location>
        <begin position="82"/>
        <end position="99"/>
    </location>
</feature>
<proteinExistence type="predicted"/>
<evidence type="ECO:0000256" key="1">
    <source>
        <dbReference type="SAM" id="MobiDB-lite"/>
    </source>
</evidence>
<keyword evidence="4" id="KW-1185">Reference proteome</keyword>
<gene>
    <name evidence="3" type="ORF">CSC78_09530</name>
</gene>
<name>A0ABQ6ZH90_9GAMM</name>
<dbReference type="EMBL" id="PDWW01000011">
    <property type="protein sequence ID" value="KAF1725227.1"/>
    <property type="molecule type" value="Genomic_DNA"/>
</dbReference>
<feature type="region of interest" description="Disordered" evidence="1">
    <location>
        <begin position="69"/>
        <end position="113"/>
    </location>
</feature>
<comment type="caution">
    <text evidence="3">The sequence shown here is derived from an EMBL/GenBank/DDBJ whole genome shotgun (WGS) entry which is preliminary data.</text>
</comment>
<evidence type="ECO:0000256" key="2">
    <source>
        <dbReference type="SAM" id="SignalP"/>
    </source>
</evidence>
<sequence>MSPTVRTFARLLLALSCVISGIATATAADITIYRCTDASGALTLQNAPCPKGMKQEARTMQGVNSVPMAPGQTGTAPPPATAPAAPAPATTPATDVVTPPATPSPDIRRLPPPVMFQCTTYDKGRYVTEDPEPASRCVALQTIGLDGNPQSGAGQACEVVRDVCARVPDGALCDAWKQRRDETEVAFRFARPENAEKNRAEYERVARIVAESSCRQ</sequence>
<keyword evidence="2" id="KW-0732">Signal</keyword>
<evidence type="ECO:0008006" key="5">
    <source>
        <dbReference type="Google" id="ProtNLM"/>
    </source>
</evidence>
<protein>
    <recommendedName>
        <fullName evidence="5">DUF4124 domain-containing protein</fullName>
    </recommendedName>
</protein>
<accession>A0ABQ6ZH90</accession>
<organism evidence="3 4">
    <name type="scientific">Pseudoxanthomonas japonensis</name>
    <dbReference type="NCBI Taxonomy" id="69284"/>
    <lineage>
        <taxon>Bacteria</taxon>
        <taxon>Pseudomonadati</taxon>
        <taxon>Pseudomonadota</taxon>
        <taxon>Gammaproteobacteria</taxon>
        <taxon>Lysobacterales</taxon>
        <taxon>Lysobacteraceae</taxon>
        <taxon>Pseudoxanthomonas</taxon>
    </lineage>
</organism>
<evidence type="ECO:0000313" key="3">
    <source>
        <dbReference type="EMBL" id="KAF1725227.1"/>
    </source>
</evidence>